<dbReference type="RefSeq" id="WP_311714886.1">
    <property type="nucleotide sequence ID" value="NZ_JAVREZ010000005.1"/>
</dbReference>
<reference evidence="3" key="1">
    <citation type="submission" date="2023-07" db="EMBL/GenBank/DDBJ databases">
        <title>30 novel species of actinomycetes from the DSMZ collection.</title>
        <authorList>
            <person name="Nouioui I."/>
        </authorList>
    </citation>
    <scope>NUCLEOTIDE SEQUENCE [LARGE SCALE GENOMIC DNA]</scope>
    <source>
        <strain evidence="3">DSM 41640</strain>
    </source>
</reference>
<feature type="region of interest" description="Disordered" evidence="1">
    <location>
        <begin position="50"/>
        <end position="70"/>
    </location>
</feature>
<protein>
    <submittedName>
        <fullName evidence="2">Uncharacterized protein</fullName>
    </submittedName>
</protein>
<evidence type="ECO:0000256" key="1">
    <source>
        <dbReference type="SAM" id="MobiDB-lite"/>
    </source>
</evidence>
<comment type="caution">
    <text evidence="2">The sequence shown here is derived from an EMBL/GenBank/DDBJ whole genome shotgun (WGS) entry which is preliminary data.</text>
</comment>
<gene>
    <name evidence="2" type="ORF">RNB18_16865</name>
</gene>
<name>A0ABU2V9L0_9ACTN</name>
<organism evidence="2 3">
    <name type="scientific">Streptomyces doebereineriae</name>
    <dbReference type="NCBI Taxonomy" id="3075528"/>
    <lineage>
        <taxon>Bacteria</taxon>
        <taxon>Bacillati</taxon>
        <taxon>Actinomycetota</taxon>
        <taxon>Actinomycetes</taxon>
        <taxon>Kitasatosporales</taxon>
        <taxon>Streptomycetaceae</taxon>
        <taxon>Streptomyces</taxon>
    </lineage>
</organism>
<dbReference type="EMBL" id="JAVREZ010000005">
    <property type="protein sequence ID" value="MDT0481846.1"/>
    <property type="molecule type" value="Genomic_DNA"/>
</dbReference>
<keyword evidence="3" id="KW-1185">Reference proteome</keyword>
<dbReference type="Proteomes" id="UP001183824">
    <property type="component" value="Unassembled WGS sequence"/>
</dbReference>
<sequence length="106" mass="11610">MPFTHSQYFESAAICVTAFDGAEPNVNDLRNATHWFVALEGAQIHLADQETAADAVDTSPGSAREPKVGVRATAMAERRADRRDTWFIVDSYFRCAECSVKGAASR</sequence>
<accession>A0ABU2V9L0</accession>
<evidence type="ECO:0000313" key="3">
    <source>
        <dbReference type="Proteomes" id="UP001183824"/>
    </source>
</evidence>
<proteinExistence type="predicted"/>
<evidence type="ECO:0000313" key="2">
    <source>
        <dbReference type="EMBL" id="MDT0481846.1"/>
    </source>
</evidence>